<organism evidence="2 3">
    <name type="scientific">Ancylostoma duodenale</name>
    <dbReference type="NCBI Taxonomy" id="51022"/>
    <lineage>
        <taxon>Eukaryota</taxon>
        <taxon>Metazoa</taxon>
        <taxon>Ecdysozoa</taxon>
        <taxon>Nematoda</taxon>
        <taxon>Chromadorea</taxon>
        <taxon>Rhabditida</taxon>
        <taxon>Rhabditina</taxon>
        <taxon>Rhabditomorpha</taxon>
        <taxon>Strongyloidea</taxon>
        <taxon>Ancylostomatidae</taxon>
        <taxon>Ancylostomatinae</taxon>
        <taxon>Ancylostoma</taxon>
    </lineage>
</organism>
<dbReference type="Gene3D" id="3.10.110.10">
    <property type="entry name" value="Ubiquitin Conjugating Enzyme"/>
    <property type="match status" value="1"/>
</dbReference>
<dbReference type="EMBL" id="KN732624">
    <property type="protein sequence ID" value="KIH58862.1"/>
    <property type="molecule type" value="Genomic_DNA"/>
</dbReference>
<evidence type="ECO:0000259" key="1">
    <source>
        <dbReference type="PROSITE" id="PS50127"/>
    </source>
</evidence>
<sequence length="70" mass="7758">MELLTKQGWSSAYSIESLILQIAATLVKGKARIQFEAKAQYSLARAQQSFKSLVQIHAKSGWYTPPTTEG</sequence>
<protein>
    <recommendedName>
        <fullName evidence="1">UBC core domain-containing protein</fullName>
    </recommendedName>
</protein>
<keyword evidence="3" id="KW-1185">Reference proteome</keyword>
<reference evidence="2 3" key="1">
    <citation type="submission" date="2013-12" db="EMBL/GenBank/DDBJ databases">
        <title>Draft genome of the parsitic nematode Ancylostoma duodenale.</title>
        <authorList>
            <person name="Mitreva M."/>
        </authorList>
    </citation>
    <scope>NUCLEOTIDE SEQUENCE [LARGE SCALE GENOMIC DNA]</scope>
    <source>
        <strain evidence="2 3">Zhejiang</strain>
    </source>
</reference>
<dbReference type="AlphaFoldDB" id="A0A0C2D9H5"/>
<accession>A0A0C2D9H5</accession>
<evidence type="ECO:0000313" key="2">
    <source>
        <dbReference type="EMBL" id="KIH58862.1"/>
    </source>
</evidence>
<dbReference type="OrthoDB" id="109543at2759"/>
<evidence type="ECO:0000313" key="3">
    <source>
        <dbReference type="Proteomes" id="UP000054047"/>
    </source>
</evidence>
<proteinExistence type="predicted"/>
<name>A0A0C2D9H5_9BILA</name>
<dbReference type="SUPFAM" id="SSF54495">
    <property type="entry name" value="UBC-like"/>
    <property type="match status" value="1"/>
</dbReference>
<dbReference type="Proteomes" id="UP000054047">
    <property type="component" value="Unassembled WGS sequence"/>
</dbReference>
<dbReference type="InterPro" id="IPR000608">
    <property type="entry name" value="UBC"/>
</dbReference>
<dbReference type="PROSITE" id="PS50127">
    <property type="entry name" value="UBC_2"/>
    <property type="match status" value="1"/>
</dbReference>
<dbReference type="InterPro" id="IPR016135">
    <property type="entry name" value="UBQ-conjugating_enzyme/RWD"/>
</dbReference>
<gene>
    <name evidence="2" type="ORF">ANCDUO_10923</name>
</gene>
<feature type="domain" description="UBC core" evidence="1">
    <location>
        <begin position="1"/>
        <end position="63"/>
    </location>
</feature>